<proteinExistence type="predicted"/>
<evidence type="ECO:0000313" key="2">
    <source>
        <dbReference type="EMBL" id="PGH08647.1"/>
    </source>
</evidence>
<organism evidence="2 3">
    <name type="scientific">Blastomyces parvus</name>
    <dbReference type="NCBI Taxonomy" id="2060905"/>
    <lineage>
        <taxon>Eukaryota</taxon>
        <taxon>Fungi</taxon>
        <taxon>Dikarya</taxon>
        <taxon>Ascomycota</taxon>
        <taxon>Pezizomycotina</taxon>
        <taxon>Eurotiomycetes</taxon>
        <taxon>Eurotiomycetidae</taxon>
        <taxon>Onygenales</taxon>
        <taxon>Ajellomycetaceae</taxon>
        <taxon>Blastomyces</taxon>
    </lineage>
</organism>
<feature type="compositionally biased region" description="Polar residues" evidence="1">
    <location>
        <begin position="24"/>
        <end position="36"/>
    </location>
</feature>
<protein>
    <recommendedName>
        <fullName evidence="4">TIGR02453 family protein</fullName>
    </recommendedName>
</protein>
<gene>
    <name evidence="2" type="ORF">GX51_01167</name>
</gene>
<feature type="compositionally biased region" description="Basic residues" evidence="1">
    <location>
        <begin position="115"/>
        <end position="128"/>
    </location>
</feature>
<feature type="compositionally biased region" description="Basic and acidic residues" evidence="1">
    <location>
        <begin position="151"/>
        <end position="160"/>
    </location>
</feature>
<evidence type="ECO:0008006" key="4">
    <source>
        <dbReference type="Google" id="ProtNLM"/>
    </source>
</evidence>
<evidence type="ECO:0000256" key="1">
    <source>
        <dbReference type="SAM" id="MobiDB-lite"/>
    </source>
</evidence>
<keyword evidence="3" id="KW-1185">Reference proteome</keyword>
<name>A0A2B7XJ38_9EURO</name>
<dbReference type="STRING" id="2060905.A0A2B7XJ38"/>
<accession>A0A2B7XJ38</accession>
<dbReference type="EMBL" id="PDNC01000008">
    <property type="protein sequence ID" value="PGH08647.1"/>
    <property type="molecule type" value="Genomic_DNA"/>
</dbReference>
<feature type="compositionally biased region" description="Acidic residues" evidence="1">
    <location>
        <begin position="511"/>
        <end position="523"/>
    </location>
</feature>
<evidence type="ECO:0000313" key="3">
    <source>
        <dbReference type="Proteomes" id="UP000224080"/>
    </source>
</evidence>
<dbReference type="PANTHER" id="PTHR36452:SF1">
    <property type="entry name" value="DUF2461 DOMAIN-CONTAINING PROTEIN"/>
    <property type="match status" value="1"/>
</dbReference>
<dbReference type="AlphaFoldDB" id="A0A2B7XJ38"/>
<dbReference type="PANTHER" id="PTHR36452">
    <property type="entry name" value="CHROMOSOME 12, WHOLE GENOME SHOTGUN SEQUENCE"/>
    <property type="match status" value="1"/>
</dbReference>
<dbReference type="Proteomes" id="UP000224080">
    <property type="component" value="Unassembled WGS sequence"/>
</dbReference>
<feature type="compositionally biased region" description="Basic and acidic residues" evidence="1">
    <location>
        <begin position="48"/>
        <end position="64"/>
    </location>
</feature>
<sequence>MSRRSSRLNLRSSAPEPQKKRASDNVSVSSSEAGTQSKRRKPSKRKSSARETKPVKSTDKKSEYFRNQQAESLDPETRELSEAASNTPSAYEEGDEDSLSIPPVRDESESESNPTKKRGGRGRTNGRKKAAEATQRSGREKAVSSTATAGKGKELWREGVKTGLGPGKEVFIKLPKPRDAGDTPYEDHTIHPNTLLFLKDLKANNQREWLKMHDADFRTSQRDWDTFVESLTEKIMENDSTIPELPAKDLVFRIYRDVRFSKDPTPYKPHFSAAWSRTGRKGPYAAYYVHIEPGRSFVGSGLWHPEAAKLALIRQDIDQNSRRIKNVLNAADVRKELFNGVPKSEKEAVLAFVNQNQESALKTKPKGYDADNKNIDLLRLRSFTISKRFEDKDLLGPKALDRVARTVGIMVPFKQFVLHPPGGERGFSQIRNTIANNHSLFEYSSGNLPSIRHSCIRFLGPSSVSSDSIRLARLSPTSDEASKSERTKKHDILACSITVTYLNSVVMPDPPLEEDPSDDDIDGDSGHDDDGGSGEVVSEPE</sequence>
<feature type="region of interest" description="Disordered" evidence="1">
    <location>
        <begin position="1"/>
        <end position="160"/>
    </location>
</feature>
<dbReference type="Pfam" id="PF09365">
    <property type="entry name" value="DUF2461"/>
    <property type="match status" value="1"/>
</dbReference>
<comment type="caution">
    <text evidence="2">The sequence shown here is derived from an EMBL/GenBank/DDBJ whole genome shotgun (WGS) entry which is preliminary data.</text>
</comment>
<feature type="region of interest" description="Disordered" evidence="1">
    <location>
        <begin position="506"/>
        <end position="541"/>
    </location>
</feature>
<dbReference type="InterPro" id="IPR012808">
    <property type="entry name" value="CHP02453"/>
</dbReference>
<reference evidence="2 3" key="1">
    <citation type="submission" date="2017-10" db="EMBL/GenBank/DDBJ databases">
        <title>Comparative genomics in systemic dimorphic fungi from Ajellomycetaceae.</title>
        <authorList>
            <person name="Munoz J.F."/>
            <person name="Mcewen J.G."/>
            <person name="Clay O.K."/>
            <person name="Cuomo C.A."/>
        </authorList>
    </citation>
    <scope>NUCLEOTIDE SEQUENCE [LARGE SCALE GENOMIC DNA]</scope>
    <source>
        <strain evidence="2 3">UAMH130</strain>
    </source>
</reference>
<dbReference type="OrthoDB" id="2537769at2759"/>
<dbReference type="NCBIfam" id="TIGR02453">
    <property type="entry name" value="TIGR02453 family protein"/>
    <property type="match status" value="1"/>
</dbReference>
<feature type="compositionally biased region" description="Basic residues" evidence="1">
    <location>
        <begin position="37"/>
        <end position="47"/>
    </location>
</feature>